<evidence type="ECO:0000256" key="5">
    <source>
        <dbReference type="RuleBase" id="RU362022"/>
    </source>
</evidence>
<feature type="transmembrane region" description="Helical" evidence="5">
    <location>
        <begin position="84"/>
        <end position="101"/>
    </location>
</feature>
<dbReference type="Proteomes" id="UP000054549">
    <property type="component" value="Unassembled WGS sequence"/>
</dbReference>
<comment type="similarity">
    <text evidence="5">Belongs to the class VI-like SAM-binding methyltransferase superfamily. Isoprenylcysteine carboxyl methyltransferase family.</text>
</comment>
<comment type="subcellular location">
    <subcellularLocation>
        <location evidence="5">Endoplasmic reticulum membrane</location>
        <topology evidence="5">Multi-pass membrane protein</topology>
    </subcellularLocation>
    <subcellularLocation>
        <location evidence="1">Membrane</location>
        <topology evidence="1">Multi-pass membrane protein</topology>
    </subcellularLocation>
</comment>
<dbReference type="PANTHER" id="PTHR12714:SF24">
    <property type="entry name" value="SLR1182 PROTEIN"/>
    <property type="match status" value="1"/>
</dbReference>
<accession>A0A0C2XAJ1</accession>
<dbReference type="InterPro" id="IPR007269">
    <property type="entry name" value="ICMT_MeTrfase"/>
</dbReference>
<dbReference type="EC" id="2.1.1.100" evidence="5"/>
<feature type="region of interest" description="Disordered" evidence="6">
    <location>
        <begin position="1"/>
        <end position="20"/>
    </location>
</feature>
<dbReference type="Pfam" id="PF04140">
    <property type="entry name" value="ICMT"/>
    <property type="match status" value="1"/>
</dbReference>
<protein>
    <recommendedName>
        <fullName evidence="5">Protein-S-isoprenylcysteine O-methyltransferase</fullName>
        <ecNumber evidence="5">2.1.1.100</ecNumber>
    </recommendedName>
</protein>
<keyword evidence="5" id="KW-0808">Transferase</keyword>
<evidence type="ECO:0000256" key="4">
    <source>
        <dbReference type="ARBA" id="ARBA00023136"/>
    </source>
</evidence>
<evidence type="ECO:0000313" key="8">
    <source>
        <dbReference type="Proteomes" id="UP000054549"/>
    </source>
</evidence>
<dbReference type="AlphaFoldDB" id="A0A0C2XAJ1"/>
<gene>
    <name evidence="7" type="ORF">M378DRAFT_76026</name>
</gene>
<reference evidence="7 8" key="1">
    <citation type="submission" date="2014-04" db="EMBL/GenBank/DDBJ databases">
        <title>Evolutionary Origins and Diversification of the Mycorrhizal Mutualists.</title>
        <authorList>
            <consortium name="DOE Joint Genome Institute"/>
            <consortium name="Mycorrhizal Genomics Consortium"/>
            <person name="Kohler A."/>
            <person name="Kuo A."/>
            <person name="Nagy L.G."/>
            <person name="Floudas D."/>
            <person name="Copeland A."/>
            <person name="Barry K.W."/>
            <person name="Cichocki N."/>
            <person name="Veneault-Fourrey C."/>
            <person name="LaButti K."/>
            <person name="Lindquist E.A."/>
            <person name="Lipzen A."/>
            <person name="Lundell T."/>
            <person name="Morin E."/>
            <person name="Murat C."/>
            <person name="Riley R."/>
            <person name="Ohm R."/>
            <person name="Sun H."/>
            <person name="Tunlid A."/>
            <person name="Henrissat B."/>
            <person name="Grigoriev I.V."/>
            <person name="Hibbett D.S."/>
            <person name="Martin F."/>
        </authorList>
    </citation>
    <scope>NUCLEOTIDE SEQUENCE [LARGE SCALE GENOMIC DNA]</scope>
    <source>
        <strain evidence="7 8">Koide BX008</strain>
    </source>
</reference>
<feature type="transmembrane region" description="Helical" evidence="5">
    <location>
        <begin position="173"/>
        <end position="192"/>
    </location>
</feature>
<dbReference type="PANTHER" id="PTHR12714">
    <property type="entry name" value="PROTEIN-S ISOPRENYLCYSTEINE O-METHYLTRANSFERASE"/>
    <property type="match status" value="1"/>
</dbReference>
<name>A0A0C2XAJ1_AMAMK</name>
<dbReference type="EMBL" id="KN818239">
    <property type="protein sequence ID" value="KIL65848.1"/>
    <property type="molecule type" value="Genomic_DNA"/>
</dbReference>
<keyword evidence="4 5" id="KW-0472">Membrane</keyword>
<dbReference type="Gene3D" id="1.20.120.1630">
    <property type="match status" value="1"/>
</dbReference>
<dbReference type="UniPathway" id="UPA00753"/>
<keyword evidence="5" id="KW-0489">Methyltransferase</keyword>
<dbReference type="GO" id="GO:0032259">
    <property type="term" value="P:methylation"/>
    <property type="evidence" value="ECO:0007669"/>
    <property type="project" value="UniProtKB-KW"/>
</dbReference>
<dbReference type="HOGENOM" id="CLU_065200_6_0_1"/>
<evidence type="ECO:0000256" key="6">
    <source>
        <dbReference type="SAM" id="MobiDB-lite"/>
    </source>
</evidence>
<dbReference type="GO" id="GO:0004671">
    <property type="term" value="F:protein C-terminal S-isoprenylcysteine carboxyl O-methyltransferase activity"/>
    <property type="evidence" value="ECO:0007669"/>
    <property type="project" value="UniProtKB-EC"/>
</dbReference>
<comment type="caution">
    <text evidence="5">Lacks conserved residue(s) required for the propagation of feature annotation.</text>
</comment>
<dbReference type="InParanoid" id="A0A0C2XAJ1"/>
<evidence type="ECO:0000256" key="2">
    <source>
        <dbReference type="ARBA" id="ARBA00022692"/>
    </source>
</evidence>
<keyword evidence="3 5" id="KW-1133">Transmembrane helix</keyword>
<comment type="catalytic activity">
    <reaction evidence="5">
        <text>[protein]-C-terminal S-[(2E,6E)-farnesyl]-L-cysteine + S-adenosyl-L-methionine = [protein]-C-terminal S-[(2E,6E)-farnesyl]-L-cysteine methyl ester + S-adenosyl-L-homocysteine</text>
        <dbReference type="Rhea" id="RHEA:21672"/>
        <dbReference type="Rhea" id="RHEA-COMP:12125"/>
        <dbReference type="Rhea" id="RHEA-COMP:12126"/>
        <dbReference type="ChEBI" id="CHEBI:57856"/>
        <dbReference type="ChEBI" id="CHEBI:59789"/>
        <dbReference type="ChEBI" id="CHEBI:90510"/>
        <dbReference type="ChEBI" id="CHEBI:90511"/>
        <dbReference type="EC" id="2.1.1.100"/>
    </reaction>
</comment>
<dbReference type="GO" id="GO:0005789">
    <property type="term" value="C:endoplasmic reticulum membrane"/>
    <property type="evidence" value="ECO:0007669"/>
    <property type="project" value="UniProtKB-SubCell"/>
</dbReference>
<dbReference type="OrthoDB" id="422086at2759"/>
<keyword evidence="8" id="KW-1185">Reference proteome</keyword>
<keyword evidence="5" id="KW-0949">S-adenosyl-L-methionine</keyword>
<dbReference type="STRING" id="946122.A0A0C2XAJ1"/>
<sequence>MVSFQRATTAPNPPPSPTESAASNSLECFLRQRLCRTVVQTICWTTALSEAAVIVANHFDKDNSSQILTSLALTCNPDTIQPSPMFFLGTFLTAFGGYIRCRCYKTMGRMFTFEMSIRRDHHLVTSGPYSVVRHPSYTGILCTVVGFLLWNLSPGSWATECGALISTPGQLAFWTYSLLVSGICVGLVSRMFKEDEALHERFGEAWEVWARAVPYMLIPGVY</sequence>
<dbReference type="GO" id="GO:0006656">
    <property type="term" value="P:phosphatidylcholine biosynthetic process"/>
    <property type="evidence" value="ECO:0007669"/>
    <property type="project" value="UniProtKB-UniPathway"/>
</dbReference>
<evidence type="ECO:0000256" key="3">
    <source>
        <dbReference type="ARBA" id="ARBA00022989"/>
    </source>
</evidence>
<organism evidence="7 8">
    <name type="scientific">Amanita muscaria (strain Koide BX008)</name>
    <dbReference type="NCBI Taxonomy" id="946122"/>
    <lineage>
        <taxon>Eukaryota</taxon>
        <taxon>Fungi</taxon>
        <taxon>Dikarya</taxon>
        <taxon>Basidiomycota</taxon>
        <taxon>Agaricomycotina</taxon>
        <taxon>Agaricomycetes</taxon>
        <taxon>Agaricomycetidae</taxon>
        <taxon>Agaricales</taxon>
        <taxon>Pluteineae</taxon>
        <taxon>Amanitaceae</taxon>
        <taxon>Amanita</taxon>
    </lineage>
</organism>
<keyword evidence="2 5" id="KW-0812">Transmembrane</keyword>
<feature type="transmembrane region" description="Helical" evidence="5">
    <location>
        <begin position="136"/>
        <end position="153"/>
    </location>
</feature>
<evidence type="ECO:0000256" key="1">
    <source>
        <dbReference type="ARBA" id="ARBA00004141"/>
    </source>
</evidence>
<evidence type="ECO:0000313" key="7">
    <source>
        <dbReference type="EMBL" id="KIL65848.1"/>
    </source>
</evidence>
<keyword evidence="5" id="KW-0256">Endoplasmic reticulum</keyword>
<proteinExistence type="inferred from homology"/>